<keyword evidence="3" id="KW-1185">Reference proteome</keyword>
<organism evidence="2 3">
    <name type="scientific">Clitoria ternatea</name>
    <name type="common">Butterfly pea</name>
    <dbReference type="NCBI Taxonomy" id="43366"/>
    <lineage>
        <taxon>Eukaryota</taxon>
        <taxon>Viridiplantae</taxon>
        <taxon>Streptophyta</taxon>
        <taxon>Embryophyta</taxon>
        <taxon>Tracheophyta</taxon>
        <taxon>Spermatophyta</taxon>
        <taxon>Magnoliopsida</taxon>
        <taxon>eudicotyledons</taxon>
        <taxon>Gunneridae</taxon>
        <taxon>Pentapetalae</taxon>
        <taxon>rosids</taxon>
        <taxon>fabids</taxon>
        <taxon>Fabales</taxon>
        <taxon>Fabaceae</taxon>
        <taxon>Papilionoideae</taxon>
        <taxon>50 kb inversion clade</taxon>
        <taxon>NPAAA clade</taxon>
        <taxon>indigoferoid/millettioid clade</taxon>
        <taxon>Phaseoleae</taxon>
        <taxon>Clitoria</taxon>
    </lineage>
</organism>
<reference evidence="2 3" key="1">
    <citation type="submission" date="2024-01" db="EMBL/GenBank/DDBJ databases">
        <title>The genomes of 5 underutilized Papilionoideae crops provide insights into root nodulation and disease resistance.</title>
        <authorList>
            <person name="Yuan L."/>
        </authorList>
    </citation>
    <scope>NUCLEOTIDE SEQUENCE [LARGE SCALE GENOMIC DNA]</scope>
    <source>
        <strain evidence="2">LY-2023</strain>
        <tissue evidence="2">Leaf</tissue>
    </source>
</reference>
<evidence type="ECO:0000313" key="3">
    <source>
        <dbReference type="Proteomes" id="UP001359559"/>
    </source>
</evidence>
<dbReference type="EMBL" id="JAYKXN010000003">
    <property type="protein sequence ID" value="KAK7299777.1"/>
    <property type="molecule type" value="Genomic_DNA"/>
</dbReference>
<accession>A0AAN9PJQ8</accession>
<protein>
    <submittedName>
        <fullName evidence="2">Uncharacterized protein</fullName>
    </submittedName>
</protein>
<feature type="compositionally biased region" description="Basic and acidic residues" evidence="1">
    <location>
        <begin position="68"/>
        <end position="80"/>
    </location>
</feature>
<evidence type="ECO:0000256" key="1">
    <source>
        <dbReference type="SAM" id="MobiDB-lite"/>
    </source>
</evidence>
<sequence>MEHSRKMLCMTYHPSQLTIPVLEYLFFTVSTCQLSAYPQDLFPSPNPLSPSRLDLSLSFRVASRQDSKLSRAHRVDDHDATGVSHVVRTPPLVTVTQSHEFTPSRRPHL</sequence>
<dbReference type="Proteomes" id="UP001359559">
    <property type="component" value="Unassembled WGS sequence"/>
</dbReference>
<proteinExistence type="predicted"/>
<dbReference type="AlphaFoldDB" id="A0AAN9PJQ8"/>
<feature type="region of interest" description="Disordered" evidence="1">
    <location>
        <begin position="68"/>
        <end position="89"/>
    </location>
</feature>
<gene>
    <name evidence="2" type="ORF">RJT34_10604</name>
</gene>
<comment type="caution">
    <text evidence="2">The sequence shown here is derived from an EMBL/GenBank/DDBJ whole genome shotgun (WGS) entry which is preliminary data.</text>
</comment>
<evidence type="ECO:0000313" key="2">
    <source>
        <dbReference type="EMBL" id="KAK7299777.1"/>
    </source>
</evidence>
<name>A0AAN9PJQ8_CLITE</name>